<sequence length="249" mass="25852">MTERSPGAPDPAEPARPHDFPAAGGGPSAPADLNAVRRTDAIIDAIAARRVAGSADRAAPPDDADPAVRLLSALVSDVDDPAPPVPAGPGPRRRGPRTIVALADAGAVLASTGVAAAGSGVTDRSSAAAPTTPGPAGTAEPPRDAEDDSVAATHVRPAPSAPPAPRPSERVRPTTAAPAATPDPERRVPDPVEREFKERLERFLESRQEQDARPSSPVSREDDGDGAEPPTLRELRDQARDRWNRLTRD</sequence>
<organism evidence="2 3">
    <name type="scientific">Actinomadura sediminis</name>
    <dbReference type="NCBI Taxonomy" id="1038904"/>
    <lineage>
        <taxon>Bacteria</taxon>
        <taxon>Bacillati</taxon>
        <taxon>Actinomycetota</taxon>
        <taxon>Actinomycetes</taxon>
        <taxon>Streptosporangiales</taxon>
        <taxon>Thermomonosporaceae</taxon>
        <taxon>Actinomadura</taxon>
    </lineage>
</organism>
<feature type="compositionally biased region" description="Basic and acidic residues" evidence="1">
    <location>
        <begin position="183"/>
        <end position="212"/>
    </location>
</feature>
<comment type="caution">
    <text evidence="2">The sequence shown here is derived from an EMBL/GenBank/DDBJ whole genome shotgun (WGS) entry which is preliminary data.</text>
</comment>
<feature type="region of interest" description="Disordered" evidence="1">
    <location>
        <begin position="116"/>
        <end position="249"/>
    </location>
</feature>
<name>A0ABW3ENF5_9ACTN</name>
<dbReference type="RefSeq" id="WP_378298902.1">
    <property type="nucleotide sequence ID" value="NZ_JBHTJA010000024.1"/>
</dbReference>
<protein>
    <submittedName>
        <fullName evidence="2">Uncharacterized protein</fullName>
    </submittedName>
</protein>
<accession>A0ABW3ENF5</accession>
<feature type="region of interest" description="Disordered" evidence="1">
    <location>
        <begin position="1"/>
        <end position="35"/>
    </location>
</feature>
<reference evidence="3" key="1">
    <citation type="journal article" date="2019" name="Int. J. Syst. Evol. Microbiol.">
        <title>The Global Catalogue of Microorganisms (GCM) 10K type strain sequencing project: providing services to taxonomists for standard genome sequencing and annotation.</title>
        <authorList>
            <consortium name="The Broad Institute Genomics Platform"/>
            <consortium name="The Broad Institute Genome Sequencing Center for Infectious Disease"/>
            <person name="Wu L."/>
            <person name="Ma J."/>
        </authorList>
    </citation>
    <scope>NUCLEOTIDE SEQUENCE [LARGE SCALE GENOMIC DNA]</scope>
    <source>
        <strain evidence="3">JCM 31202</strain>
    </source>
</reference>
<feature type="compositionally biased region" description="Low complexity" evidence="1">
    <location>
        <begin position="116"/>
        <end position="140"/>
    </location>
</feature>
<evidence type="ECO:0000256" key="1">
    <source>
        <dbReference type="SAM" id="MobiDB-lite"/>
    </source>
</evidence>
<dbReference type="Proteomes" id="UP001596972">
    <property type="component" value="Unassembled WGS sequence"/>
</dbReference>
<gene>
    <name evidence="2" type="ORF">ACFQ11_14930</name>
</gene>
<feature type="compositionally biased region" description="Basic and acidic residues" evidence="1">
    <location>
        <begin position="231"/>
        <end position="249"/>
    </location>
</feature>
<feature type="region of interest" description="Disordered" evidence="1">
    <location>
        <begin position="50"/>
        <end position="99"/>
    </location>
</feature>
<dbReference type="EMBL" id="JBHTJA010000024">
    <property type="protein sequence ID" value="MFD0901692.1"/>
    <property type="molecule type" value="Genomic_DNA"/>
</dbReference>
<evidence type="ECO:0000313" key="3">
    <source>
        <dbReference type="Proteomes" id="UP001596972"/>
    </source>
</evidence>
<evidence type="ECO:0000313" key="2">
    <source>
        <dbReference type="EMBL" id="MFD0901692.1"/>
    </source>
</evidence>
<keyword evidence="3" id="KW-1185">Reference proteome</keyword>
<proteinExistence type="predicted"/>
<feature type="compositionally biased region" description="Low complexity" evidence="1">
    <location>
        <begin position="173"/>
        <end position="182"/>
    </location>
</feature>